<sequence length="88" mass="9617">MTLSVLEVKTSRADAAPDEIGVSVGVQHLFDTGRFPAQTPPTAKADDLCGRSNHSTADQTERELLNLAGLRMGDRWVLFGLKTIYTAW</sequence>
<comment type="caution">
    <text evidence="2">The sequence shown here is derived from an EMBL/GenBank/DDBJ whole genome shotgun (WGS) entry which is preliminary data.</text>
</comment>
<protein>
    <submittedName>
        <fullName evidence="2">Uncharacterized protein</fullName>
    </submittedName>
</protein>
<accession>A0A645JBR5</accession>
<feature type="region of interest" description="Disordered" evidence="1">
    <location>
        <begin position="34"/>
        <end position="55"/>
    </location>
</feature>
<evidence type="ECO:0000256" key="1">
    <source>
        <dbReference type="SAM" id="MobiDB-lite"/>
    </source>
</evidence>
<dbReference type="EMBL" id="VSSQ01135894">
    <property type="protein sequence ID" value="MPN60520.1"/>
    <property type="molecule type" value="Genomic_DNA"/>
</dbReference>
<dbReference type="AlphaFoldDB" id="A0A645JBR5"/>
<organism evidence="2">
    <name type="scientific">bioreactor metagenome</name>
    <dbReference type="NCBI Taxonomy" id="1076179"/>
    <lineage>
        <taxon>unclassified sequences</taxon>
        <taxon>metagenomes</taxon>
        <taxon>ecological metagenomes</taxon>
    </lineage>
</organism>
<gene>
    <name evidence="2" type="ORF">SDC9_208248</name>
</gene>
<name>A0A645JBR5_9ZZZZ</name>
<reference evidence="2" key="1">
    <citation type="submission" date="2019-08" db="EMBL/GenBank/DDBJ databases">
        <authorList>
            <person name="Kucharzyk K."/>
            <person name="Murdoch R.W."/>
            <person name="Higgins S."/>
            <person name="Loffler F."/>
        </authorList>
    </citation>
    <scope>NUCLEOTIDE SEQUENCE</scope>
</reference>
<evidence type="ECO:0000313" key="2">
    <source>
        <dbReference type="EMBL" id="MPN60520.1"/>
    </source>
</evidence>
<proteinExistence type="predicted"/>